<feature type="transmembrane region" description="Helical" evidence="11">
    <location>
        <begin position="184"/>
        <end position="205"/>
    </location>
</feature>
<feature type="transmembrane region" description="Helical" evidence="11">
    <location>
        <begin position="105"/>
        <end position="138"/>
    </location>
</feature>
<evidence type="ECO:0000256" key="6">
    <source>
        <dbReference type="ARBA" id="ARBA00022989"/>
    </source>
</evidence>
<dbReference type="RefSeq" id="WP_111739355.1">
    <property type="nucleotide sequence ID" value="NZ_LR698987.1"/>
</dbReference>
<evidence type="ECO:0000256" key="10">
    <source>
        <dbReference type="ARBA" id="ARBA00034062"/>
    </source>
</evidence>
<evidence type="ECO:0000256" key="9">
    <source>
        <dbReference type="ARBA" id="ARBA00034057"/>
    </source>
</evidence>
<evidence type="ECO:0000256" key="4">
    <source>
        <dbReference type="ARBA" id="ARBA00022475"/>
    </source>
</evidence>
<feature type="transmembrane region" description="Helical" evidence="11">
    <location>
        <begin position="285"/>
        <end position="305"/>
    </location>
</feature>
<comment type="catalytic activity">
    <reaction evidence="10">
        <text>glycolate(in) + H(+)(in) = glycolate(out) + H(+)(out)</text>
        <dbReference type="Rhea" id="RHEA:29411"/>
        <dbReference type="ChEBI" id="CHEBI:15378"/>
        <dbReference type="ChEBI" id="CHEBI:29805"/>
    </reaction>
    <physiologicalReaction direction="right-to-left" evidence="10">
        <dbReference type="Rhea" id="RHEA:29413"/>
    </physiologicalReaction>
</comment>
<reference evidence="12 13" key="1">
    <citation type="submission" date="2018-06" db="EMBL/GenBank/DDBJ databases">
        <authorList>
            <consortium name="Pathogen Informatics"/>
            <person name="Doyle S."/>
        </authorList>
    </citation>
    <scope>NUCLEOTIDE SEQUENCE [LARGE SCALE GENOMIC DNA]</scope>
    <source>
        <strain evidence="12 13">NCTC12151</strain>
    </source>
</reference>
<dbReference type="GO" id="GO:0015129">
    <property type="term" value="F:lactate transmembrane transporter activity"/>
    <property type="evidence" value="ECO:0007669"/>
    <property type="project" value="UniProtKB-UniRule"/>
</dbReference>
<evidence type="ECO:0000256" key="3">
    <source>
        <dbReference type="ARBA" id="ARBA00022448"/>
    </source>
</evidence>
<accession>A0A2X4UB95</accession>
<feature type="transmembrane region" description="Helical" evidence="11">
    <location>
        <begin position="212"/>
        <end position="231"/>
    </location>
</feature>
<evidence type="ECO:0000256" key="5">
    <source>
        <dbReference type="ARBA" id="ARBA00022692"/>
    </source>
</evidence>
<comment type="catalytic activity">
    <reaction evidence="8">
        <text>(S)-lactate(in) + H(+)(in) = (S)-lactate(out) + H(+)(out)</text>
        <dbReference type="Rhea" id="RHEA:29415"/>
        <dbReference type="ChEBI" id="CHEBI:15378"/>
        <dbReference type="ChEBI" id="CHEBI:16651"/>
    </reaction>
    <physiologicalReaction direction="right-to-left" evidence="8">
        <dbReference type="Rhea" id="RHEA:29417"/>
    </physiologicalReaction>
</comment>
<comment type="similarity">
    <text evidence="2 11">Belongs to the lactate permease family.</text>
</comment>
<dbReference type="NCBIfam" id="TIGR00795">
    <property type="entry name" value="lctP"/>
    <property type="match status" value="1"/>
</dbReference>
<evidence type="ECO:0000256" key="1">
    <source>
        <dbReference type="ARBA" id="ARBA00004651"/>
    </source>
</evidence>
<feature type="transmembrane region" description="Helical" evidence="11">
    <location>
        <begin position="338"/>
        <end position="361"/>
    </location>
</feature>
<gene>
    <name evidence="12" type="primary">lutP</name>
    <name evidence="12" type="ORF">NCTC12151_00752</name>
</gene>
<comment type="subcellular location">
    <subcellularLocation>
        <location evidence="11">Cell inner membrane</location>
        <topology evidence="11">Multi-pass membrane protein</topology>
    </subcellularLocation>
    <subcellularLocation>
        <location evidence="1">Cell membrane</location>
        <topology evidence="1">Multi-pass membrane protein</topology>
    </subcellularLocation>
</comment>
<keyword evidence="6 11" id="KW-1133">Transmembrane helix</keyword>
<evidence type="ECO:0000313" key="12">
    <source>
        <dbReference type="EMBL" id="SQI36433.1"/>
    </source>
</evidence>
<dbReference type="PANTHER" id="PTHR30003">
    <property type="entry name" value="L-LACTATE PERMEASE"/>
    <property type="match status" value="1"/>
</dbReference>
<keyword evidence="5 11" id="KW-0812">Transmembrane</keyword>
<dbReference type="EMBL" id="LS483470">
    <property type="protein sequence ID" value="SQI36433.1"/>
    <property type="molecule type" value="Genomic_DNA"/>
</dbReference>
<feature type="transmembrane region" description="Helical" evidence="11">
    <location>
        <begin position="373"/>
        <end position="393"/>
    </location>
</feature>
<comment type="catalytic activity">
    <reaction evidence="9">
        <text>(R)-lactate(in) + H(+)(in) = (R)-lactate(out) + H(+)(out)</text>
        <dbReference type="Rhea" id="RHEA:71791"/>
        <dbReference type="ChEBI" id="CHEBI:15378"/>
        <dbReference type="ChEBI" id="CHEBI:16004"/>
    </reaction>
    <physiologicalReaction direction="right-to-left" evidence="9">
        <dbReference type="Rhea" id="RHEA:71793"/>
    </physiologicalReaction>
</comment>
<organism evidence="12 13">
    <name type="scientific">Leminorella richardii</name>
    <dbReference type="NCBI Taxonomy" id="158841"/>
    <lineage>
        <taxon>Bacteria</taxon>
        <taxon>Pseudomonadati</taxon>
        <taxon>Pseudomonadota</taxon>
        <taxon>Gammaproteobacteria</taxon>
        <taxon>Enterobacterales</taxon>
        <taxon>Budviciaceae</taxon>
        <taxon>Leminorella</taxon>
    </lineage>
</organism>
<evidence type="ECO:0000256" key="11">
    <source>
        <dbReference type="RuleBase" id="RU365092"/>
    </source>
</evidence>
<name>A0A2X4UB95_9GAMM</name>
<evidence type="ECO:0000313" key="13">
    <source>
        <dbReference type="Proteomes" id="UP000249005"/>
    </source>
</evidence>
<keyword evidence="7 11" id="KW-0472">Membrane</keyword>
<proteinExistence type="inferred from homology"/>
<dbReference type="Pfam" id="PF02652">
    <property type="entry name" value="Lactate_perm"/>
    <property type="match status" value="1"/>
</dbReference>
<sequence length="513" mass="53648">MSEYLSFFLGIIPLIAMIVMILKIKTPIHYAVIISLVITLAIAGIFWHTPVQNLTMSTLYGASKGLWPIIIVILGAIYSYNLMLKTGGMDVLKNVLANISDDKRIQILLISWCFGGFLEAAAGYGTAVAIPIGILIALGFNPLKAAIASLVANTVPTAFGAVGIPVSILAEQTGLPVRELSSMIIIQLSLFNILLPFVIVAIAGGGIRAIKGVFFITLMCGISTLIPQYFVATYLGAELPAFAGSLVSLLVTIFLAKRHKTPAAEQSADAPAAVKYSGGELFRASAIYLLTFLFILLCSPLFPAIKNGVGQISSVIPYALSDTTVLKLKVEWLSTPGVLIIIATFIGGLIQGAGIGTMLSVLWSTVVQLKNSIIAITAIVAMATVMDTSGMIGSIANTLVSVTGTGYIFIAPVIGALGTFVTGSDTNSNVLFGKLQTSAAAQLNIDPILLAAANTSGATGGKMISPQSIAIAVSATKMDGQGSAIMSGTLKYCAIYIIILGVKIGAMYYLFHL</sequence>
<feature type="transmembrane region" description="Helical" evidence="11">
    <location>
        <begin position="6"/>
        <end position="22"/>
    </location>
</feature>
<feature type="transmembrane region" description="Helical" evidence="11">
    <location>
        <begin position="399"/>
        <end position="421"/>
    </location>
</feature>
<protein>
    <recommendedName>
        <fullName evidence="11">L-lactate permease</fullName>
    </recommendedName>
</protein>
<feature type="transmembrane region" description="Helical" evidence="11">
    <location>
        <begin position="29"/>
        <end position="47"/>
    </location>
</feature>
<evidence type="ECO:0000256" key="7">
    <source>
        <dbReference type="ARBA" id="ARBA00023136"/>
    </source>
</evidence>
<evidence type="ECO:0000256" key="8">
    <source>
        <dbReference type="ARBA" id="ARBA00034011"/>
    </source>
</evidence>
<dbReference type="GO" id="GO:0015295">
    <property type="term" value="F:solute:proton symporter activity"/>
    <property type="evidence" value="ECO:0007669"/>
    <property type="project" value="TreeGrafter"/>
</dbReference>
<feature type="transmembrane region" description="Helical" evidence="11">
    <location>
        <begin position="237"/>
        <end position="256"/>
    </location>
</feature>
<keyword evidence="4" id="KW-1003">Cell membrane</keyword>
<dbReference type="KEGG" id="lri:NCTC12151_00752"/>
<evidence type="ECO:0000256" key="2">
    <source>
        <dbReference type="ARBA" id="ARBA00010100"/>
    </source>
</evidence>
<feature type="transmembrane region" description="Helical" evidence="11">
    <location>
        <begin position="67"/>
        <end position="84"/>
    </location>
</feature>
<feature type="transmembrane region" description="Helical" evidence="11">
    <location>
        <begin position="493"/>
        <end position="511"/>
    </location>
</feature>
<keyword evidence="13" id="KW-1185">Reference proteome</keyword>
<dbReference type="PANTHER" id="PTHR30003:SF0">
    <property type="entry name" value="GLYCOLATE PERMEASE GLCA-RELATED"/>
    <property type="match status" value="1"/>
</dbReference>
<dbReference type="Proteomes" id="UP000249005">
    <property type="component" value="Chromosome 1"/>
</dbReference>
<dbReference type="InterPro" id="IPR003804">
    <property type="entry name" value="Lactate_perm"/>
</dbReference>
<keyword evidence="3 11" id="KW-0813">Transport</keyword>
<keyword evidence="11" id="KW-0997">Cell inner membrane</keyword>
<dbReference type="OrthoDB" id="9761056at2"/>
<dbReference type="GO" id="GO:0005886">
    <property type="term" value="C:plasma membrane"/>
    <property type="evidence" value="ECO:0007669"/>
    <property type="project" value="UniProtKB-SubCell"/>
</dbReference>
<dbReference type="AlphaFoldDB" id="A0A2X4UB95"/>
<comment type="function">
    <text evidence="11">Uptake of L-lactate across the membrane. Can also transport D-lactate and glycolate.</text>
</comment>